<reference evidence="6" key="1">
    <citation type="submission" date="2020-10" db="EMBL/GenBank/DDBJ databases">
        <authorList>
            <person name="Gilroy R."/>
        </authorList>
    </citation>
    <scope>NUCLEOTIDE SEQUENCE</scope>
    <source>
        <strain evidence="6">ChiGjej1B1-19959</strain>
    </source>
</reference>
<feature type="domain" description="Carbohydrate kinase FGGY N-terminal" evidence="4">
    <location>
        <begin position="7"/>
        <end position="254"/>
    </location>
</feature>
<dbReference type="Gene3D" id="3.30.420.40">
    <property type="match status" value="2"/>
</dbReference>
<reference evidence="6" key="2">
    <citation type="journal article" date="2021" name="PeerJ">
        <title>Extensive microbial diversity within the chicken gut microbiome revealed by metagenomics and culture.</title>
        <authorList>
            <person name="Gilroy R."/>
            <person name="Ravi A."/>
            <person name="Getino M."/>
            <person name="Pursley I."/>
            <person name="Horton D.L."/>
            <person name="Alikhan N.F."/>
            <person name="Baker D."/>
            <person name="Gharbi K."/>
            <person name="Hall N."/>
            <person name="Watson M."/>
            <person name="Adriaenssens E.M."/>
            <person name="Foster-Nyarko E."/>
            <person name="Jarju S."/>
            <person name="Secka A."/>
            <person name="Antonio M."/>
            <person name="Oren A."/>
            <person name="Chaudhuri R.R."/>
            <person name="La Ragione R."/>
            <person name="Hildebrand F."/>
            <person name="Pallen M.J."/>
        </authorList>
    </citation>
    <scope>NUCLEOTIDE SEQUENCE</scope>
    <source>
        <strain evidence="6">ChiGjej1B1-19959</strain>
    </source>
</reference>
<feature type="domain" description="Carbohydrate kinase FGGY C-terminal" evidence="5">
    <location>
        <begin position="264"/>
        <end position="456"/>
    </location>
</feature>
<dbReference type="Pfam" id="PF02782">
    <property type="entry name" value="FGGY_C"/>
    <property type="match status" value="1"/>
</dbReference>
<dbReference type="InterPro" id="IPR043129">
    <property type="entry name" value="ATPase_NBD"/>
</dbReference>
<comment type="caution">
    <text evidence="6">The sequence shown here is derived from an EMBL/GenBank/DDBJ whole genome shotgun (WGS) entry which is preliminary data.</text>
</comment>
<evidence type="ECO:0000313" key="6">
    <source>
        <dbReference type="EMBL" id="HIU35280.1"/>
    </source>
</evidence>
<comment type="similarity">
    <text evidence="1">Belongs to the FGGY kinase family.</text>
</comment>
<evidence type="ECO:0000313" key="7">
    <source>
        <dbReference type="Proteomes" id="UP000824071"/>
    </source>
</evidence>
<dbReference type="SUPFAM" id="SSF53067">
    <property type="entry name" value="Actin-like ATPase domain"/>
    <property type="match status" value="2"/>
</dbReference>
<dbReference type="GO" id="GO:0005975">
    <property type="term" value="P:carbohydrate metabolic process"/>
    <property type="evidence" value="ECO:0007669"/>
    <property type="project" value="InterPro"/>
</dbReference>
<evidence type="ECO:0000256" key="3">
    <source>
        <dbReference type="ARBA" id="ARBA00022777"/>
    </source>
</evidence>
<dbReference type="CDD" id="cd07779">
    <property type="entry name" value="ASKHA_NBD_FGGY_YgcE-like"/>
    <property type="match status" value="1"/>
</dbReference>
<dbReference type="Pfam" id="PF00370">
    <property type="entry name" value="FGGY_N"/>
    <property type="match status" value="1"/>
</dbReference>
<dbReference type="AlphaFoldDB" id="A0A9D1IE71"/>
<evidence type="ECO:0000259" key="5">
    <source>
        <dbReference type="Pfam" id="PF02782"/>
    </source>
</evidence>
<evidence type="ECO:0000256" key="1">
    <source>
        <dbReference type="ARBA" id="ARBA00009156"/>
    </source>
</evidence>
<dbReference type="InterPro" id="IPR000577">
    <property type="entry name" value="Carb_kinase_FGGY"/>
</dbReference>
<dbReference type="PIRSF" id="PIRSF000538">
    <property type="entry name" value="GlpK"/>
    <property type="match status" value="1"/>
</dbReference>
<evidence type="ECO:0000256" key="2">
    <source>
        <dbReference type="ARBA" id="ARBA00022679"/>
    </source>
</evidence>
<dbReference type="PANTHER" id="PTHR43095">
    <property type="entry name" value="SUGAR KINASE"/>
    <property type="match status" value="1"/>
</dbReference>
<gene>
    <name evidence="6" type="ORF">IAC53_01555</name>
</gene>
<sequence length="520" mass="58975">MDEQPLVLTFDVGTQSARCLLVRPDGSFADFHQIKYDEPYYSRRPGWAEQRPDFYYDRICEAGRVVCERSAALLKDVGAVTITTIRDTVLCLDENNEPLRDIILWLDKRQADFDDPFPAWKKLVFKIAGVEETTEIMYRASVCNWIKQNQPELWQKTAHYVMLPTYLTYRMTGVLADAKANMIGHIPFDYKHRVWKKDSSLTKCLFDVEQEKLCRLVDSGEVLGKITGAFSKASGVPAGLPLIATGSDKGCETLGLSVTKSNRAAISFGTTATVQLALEDYVEPQPFMPAYPAVPNNLYNPEIEIYRGFWLVSWFVKEFGAAEREEATVLGCAPEQLLDKYIERLPPGCEGLLLQPYWTPGIVNPTSRGAVIGFADYHTHLHFYRAIIEGIAFELYHSLEIMQKRAKRRVDEVFVGGGGARSDIVCQITADVFGIPVKRIQTHEACSVGAAMVAFLTLGVFRDYDEAIAHMVHVADVFKPRKTEHETYMDLYSGAYCKVFRRLEPVYRRIIKITKRRDIE</sequence>
<dbReference type="EMBL" id="DVMW01000012">
    <property type="protein sequence ID" value="HIU35280.1"/>
    <property type="molecule type" value="Genomic_DNA"/>
</dbReference>
<dbReference type="Proteomes" id="UP000824071">
    <property type="component" value="Unassembled WGS sequence"/>
</dbReference>
<evidence type="ECO:0000259" key="4">
    <source>
        <dbReference type="Pfam" id="PF00370"/>
    </source>
</evidence>
<keyword evidence="2" id="KW-0808">Transferase</keyword>
<dbReference type="InterPro" id="IPR050406">
    <property type="entry name" value="FGGY_Carb_Kinase"/>
</dbReference>
<protein>
    <submittedName>
        <fullName evidence="6">FGGY-family carbohydrate kinase</fullName>
    </submittedName>
</protein>
<dbReference type="InterPro" id="IPR018485">
    <property type="entry name" value="FGGY_C"/>
</dbReference>
<organism evidence="6 7">
    <name type="scientific">Candidatus Fimenecus excrementigallinarum</name>
    <dbReference type="NCBI Taxonomy" id="2840816"/>
    <lineage>
        <taxon>Bacteria</taxon>
        <taxon>Bacillati</taxon>
        <taxon>Bacillota</taxon>
        <taxon>Clostridia</taxon>
        <taxon>Candidatus Fimenecus</taxon>
    </lineage>
</organism>
<proteinExistence type="inferred from homology"/>
<name>A0A9D1IE71_9FIRM</name>
<dbReference type="PANTHER" id="PTHR43095:SF5">
    <property type="entry name" value="XYLULOSE KINASE"/>
    <property type="match status" value="1"/>
</dbReference>
<accession>A0A9D1IE71</accession>
<keyword evidence="3 6" id="KW-0418">Kinase</keyword>
<dbReference type="GO" id="GO:0016301">
    <property type="term" value="F:kinase activity"/>
    <property type="evidence" value="ECO:0007669"/>
    <property type="project" value="UniProtKB-KW"/>
</dbReference>
<dbReference type="InterPro" id="IPR018484">
    <property type="entry name" value="FGGY_N"/>
</dbReference>